<dbReference type="CDD" id="cd00222">
    <property type="entry name" value="CollagenBindB"/>
    <property type="match status" value="3"/>
</dbReference>
<feature type="region of interest" description="Disordered" evidence="1">
    <location>
        <begin position="116"/>
        <end position="151"/>
    </location>
</feature>
<keyword evidence="2" id="KW-0732">Signal</keyword>
<name>A0A223ARD1_9FIRM</name>
<feature type="domain" description="CNA-B" evidence="3">
    <location>
        <begin position="967"/>
        <end position="1048"/>
    </location>
</feature>
<dbReference type="AlphaFoldDB" id="A0A223ARD1"/>
<evidence type="ECO:0000313" key="4">
    <source>
        <dbReference type="EMBL" id="ASS37495.1"/>
    </source>
</evidence>
<gene>
    <name evidence="4" type="ORF">AXF17_02820</name>
</gene>
<reference evidence="5" key="1">
    <citation type="submission" date="2016-05" db="EMBL/GenBank/DDBJ databases">
        <authorList>
            <person name="Holder M.E."/>
            <person name="Ajami N.J."/>
            <person name="Petrosino J.F."/>
        </authorList>
    </citation>
    <scope>NUCLEOTIDE SEQUENCE [LARGE SCALE GENOMIC DNA]</scope>
    <source>
        <strain evidence="5">ATCC 700696</strain>
    </source>
</reference>
<evidence type="ECO:0000256" key="1">
    <source>
        <dbReference type="SAM" id="MobiDB-lite"/>
    </source>
</evidence>
<dbReference type="Proteomes" id="UP000214689">
    <property type="component" value="Chromosome"/>
</dbReference>
<evidence type="ECO:0000313" key="5">
    <source>
        <dbReference type="Proteomes" id="UP000214689"/>
    </source>
</evidence>
<feature type="chain" id="PRO_5039157383" description="CNA-B domain-containing protein" evidence="2">
    <location>
        <begin position="20"/>
        <end position="1244"/>
    </location>
</feature>
<evidence type="ECO:0000256" key="2">
    <source>
        <dbReference type="SAM" id="SignalP"/>
    </source>
</evidence>
<feature type="signal peptide" evidence="2">
    <location>
        <begin position="1"/>
        <end position="19"/>
    </location>
</feature>
<dbReference type="Pfam" id="PF05738">
    <property type="entry name" value="Cna_B"/>
    <property type="match status" value="3"/>
</dbReference>
<feature type="compositionally biased region" description="Polar residues" evidence="1">
    <location>
        <begin position="116"/>
        <end position="128"/>
    </location>
</feature>
<dbReference type="EMBL" id="CP016199">
    <property type="protein sequence ID" value="ASS37495.1"/>
    <property type="molecule type" value="Genomic_DNA"/>
</dbReference>
<accession>A0A223ARD1</accession>
<dbReference type="Gene3D" id="2.60.40.1140">
    <property type="entry name" value="Collagen-binding surface protein Cna, B-type domain"/>
    <property type="match status" value="3"/>
</dbReference>
<sequence>MKKGKRIFAFMISFMTMFATIFSNQVSVRAEDTTGLKFTKIEVTDTAGNVKADLLAGGKLSLEEGKDYYLNVAYSVPPSLQFSHTYMDLTLGNGLYYMSLPGSTWQTGAISSTGFEQLTQSPTGNSDSPYGYPASTADPSGTPPTVGKSKSGKIAFRSKYSLTNIASTKEIQFRLDKAYENMDTNQILNNVIKLNLRTDSSNFVDSKSYSVNAKDNPTLGFWPNVNSEVVTKGGQTSQLSVGTTGAGEGFLTKAGSSTTIDVVYPSDIQFDGLTEDGVYHMDGVIGSTTDDGTNKTTRVTFPENGRLMGDLVLKPKFTVPSTSSRPNGSTFQVKLKNLSQTVWNENIGRTSTTKEQNLQITILDGSTPELITKVNVRDTMPNWAKKKYDTYNVRFGGLMIRNEMGTASQPKSLEMTLDKDDTAIIRGVTIPYATGMHYGMLTWTSADGRSGTIDPNLLTHSGVSTLIKNTDLGLGINDSIKTIKVDLGTIPGKWNGMKYEDNTNYDFNSETNAYNVKPGGRNSAFIDESAYYGWEYMPGGVFGTWKKGTDADVKSTIKFYNTGSTPKDINTYEVLGKSGPPKVVNGIGTIDKSQINGGDKFHISGKTSDANWDWNPLQEPVFYVMMPEGFSYSNLKVTNGKLSKPTYVGEFTHGSEKVKVWKYTVDIGQETRGQYQPDFSWKTSEISMDVATNTDAKVGTYHINDFLGMTTKDFKDIGAKLKNMRWDSANSTTEKYTADFGNAVNGGEPMSSLSEKTGIKVNQAYEVKADSRLIVPNGDQGDKTYIYDPSTESTKKETTPILDRGGKVTHRIIVRNNTTKTVKHTTLYVPLFLENKDNGLGYHPEGKTQWPLKLTGTDMTSNFKVKYIKFKPGKSYSLNQAPKLGDYDEVTDPAHADMAVFDSKKALAIGDGGTIDLNYEVSKTLPSRYNGKVNVISPVLDYDIDGNTSTLTRQSSAVGFKTTSMDIPVEKVWVGKEGNAAKVHLYAGDTEIDSVTLNAGNNWQHTFAGLDKYKDGKEIKYTVKEDAIANYKSEITGDAASGFTVKNTNIEKVTVPVEKKWVGKSTNKVEVKLLADGTEKESADLTAADNWKHEFKNLPKYDSADGHEIVYTIKEVKVDGYNTVISGTAKDGFTITNTITGKVSIPVTKKWVGKEGNAAKVHLYAGDTEVDSVTLNAGNNWQHTFAGLDKYKDGKEIKYTVKEDAIANYKSEITEMQQADLLLQIPVSISQNLIYQATSHMVRK</sequence>
<proteinExistence type="predicted"/>
<keyword evidence="5" id="KW-1185">Reference proteome</keyword>
<dbReference type="SUPFAM" id="SSF49478">
    <property type="entry name" value="Cna protein B-type domain"/>
    <property type="match status" value="3"/>
</dbReference>
<dbReference type="OrthoDB" id="2077806at2"/>
<dbReference type="RefSeq" id="WP_094233718.1">
    <property type="nucleotide sequence ID" value="NZ_CP016199.1"/>
</dbReference>
<organism evidence="4 5">
    <name type="scientific">Mogibacterium pumilum</name>
    <dbReference type="NCBI Taxonomy" id="86332"/>
    <lineage>
        <taxon>Bacteria</taxon>
        <taxon>Bacillati</taxon>
        <taxon>Bacillota</taxon>
        <taxon>Clostridia</taxon>
        <taxon>Peptostreptococcales</taxon>
        <taxon>Anaerovoracaceae</taxon>
        <taxon>Mogibacterium</taxon>
    </lineage>
</organism>
<feature type="domain" description="CNA-B" evidence="3">
    <location>
        <begin position="1145"/>
        <end position="1215"/>
    </location>
</feature>
<feature type="domain" description="CNA-B" evidence="3">
    <location>
        <begin position="1055"/>
        <end position="1138"/>
    </location>
</feature>
<evidence type="ECO:0000259" key="3">
    <source>
        <dbReference type="Pfam" id="PF05738"/>
    </source>
</evidence>
<protein>
    <recommendedName>
        <fullName evidence="3">CNA-B domain-containing protein</fullName>
    </recommendedName>
</protein>
<dbReference type="InterPro" id="IPR008454">
    <property type="entry name" value="Collagen-bd_Cna-like_B-typ_dom"/>
</dbReference>